<evidence type="ECO:0000256" key="12">
    <source>
        <dbReference type="SAM" id="Phobius"/>
    </source>
</evidence>
<evidence type="ECO:0000256" key="8">
    <source>
        <dbReference type="ARBA" id="ARBA00023136"/>
    </source>
</evidence>
<keyword evidence="5" id="KW-0762">Sugar transport</keyword>
<feature type="transmembrane region" description="Helical" evidence="12">
    <location>
        <begin position="344"/>
        <end position="361"/>
    </location>
</feature>
<comment type="function">
    <text evidence="9">Part of the binding-protein-dependent transport system for D-xylose. Probably responsible for the translocation of the substrate across the membrane.</text>
</comment>
<dbReference type="PANTHER" id="PTHR32196">
    <property type="entry name" value="ABC TRANSPORTER PERMEASE PROTEIN YPHD-RELATED-RELATED"/>
    <property type="match status" value="1"/>
</dbReference>
<feature type="region of interest" description="Disordered" evidence="11">
    <location>
        <begin position="1"/>
        <end position="23"/>
    </location>
</feature>
<feature type="transmembrane region" description="Helical" evidence="12">
    <location>
        <begin position="140"/>
        <end position="159"/>
    </location>
</feature>
<keyword evidence="2" id="KW-0813">Transport</keyword>
<evidence type="ECO:0000313" key="13">
    <source>
        <dbReference type="EMBL" id="MFC6083082.1"/>
    </source>
</evidence>
<feature type="transmembrane region" description="Helical" evidence="12">
    <location>
        <begin position="74"/>
        <end position="93"/>
    </location>
</feature>
<evidence type="ECO:0000256" key="1">
    <source>
        <dbReference type="ARBA" id="ARBA00004651"/>
    </source>
</evidence>
<evidence type="ECO:0000256" key="11">
    <source>
        <dbReference type="SAM" id="MobiDB-lite"/>
    </source>
</evidence>
<organism evidence="13 14">
    <name type="scientific">Sphaerisporangium aureirubrum</name>
    <dbReference type="NCBI Taxonomy" id="1544736"/>
    <lineage>
        <taxon>Bacteria</taxon>
        <taxon>Bacillati</taxon>
        <taxon>Actinomycetota</taxon>
        <taxon>Actinomycetes</taxon>
        <taxon>Streptosporangiales</taxon>
        <taxon>Streptosporangiaceae</taxon>
        <taxon>Sphaerisporangium</taxon>
    </lineage>
</organism>
<dbReference type="Pfam" id="PF02653">
    <property type="entry name" value="BPD_transp_2"/>
    <property type="match status" value="1"/>
</dbReference>
<feature type="transmembrane region" description="Helical" evidence="12">
    <location>
        <begin position="99"/>
        <end position="128"/>
    </location>
</feature>
<feature type="transmembrane region" description="Helical" evidence="12">
    <location>
        <begin position="199"/>
        <end position="220"/>
    </location>
</feature>
<dbReference type="CDD" id="cd06579">
    <property type="entry name" value="TM_PBP1_transp_AraH_like"/>
    <property type="match status" value="1"/>
</dbReference>
<keyword evidence="8 12" id="KW-0472">Membrane</keyword>
<evidence type="ECO:0000256" key="10">
    <source>
        <dbReference type="ARBA" id="ARBA00035686"/>
    </source>
</evidence>
<dbReference type="RefSeq" id="WP_380754423.1">
    <property type="nucleotide sequence ID" value="NZ_JBHSRF010000024.1"/>
</dbReference>
<evidence type="ECO:0000256" key="3">
    <source>
        <dbReference type="ARBA" id="ARBA00022475"/>
    </source>
</evidence>
<evidence type="ECO:0000256" key="6">
    <source>
        <dbReference type="ARBA" id="ARBA00022692"/>
    </source>
</evidence>
<dbReference type="EMBL" id="JBHSRF010000024">
    <property type="protein sequence ID" value="MFC6083082.1"/>
    <property type="molecule type" value="Genomic_DNA"/>
</dbReference>
<evidence type="ECO:0000256" key="2">
    <source>
        <dbReference type="ARBA" id="ARBA00022448"/>
    </source>
</evidence>
<keyword evidence="14" id="KW-1185">Reference proteome</keyword>
<evidence type="ECO:0000256" key="5">
    <source>
        <dbReference type="ARBA" id="ARBA00022597"/>
    </source>
</evidence>
<protein>
    <recommendedName>
        <fullName evidence="10">Xylose transport system permease protein XylH</fullName>
    </recommendedName>
</protein>
<keyword evidence="4" id="KW-0997">Cell inner membrane</keyword>
<evidence type="ECO:0000256" key="7">
    <source>
        <dbReference type="ARBA" id="ARBA00022989"/>
    </source>
</evidence>
<comment type="subcellular location">
    <subcellularLocation>
        <location evidence="1">Cell membrane</location>
        <topology evidence="1">Multi-pass membrane protein</topology>
    </subcellularLocation>
</comment>
<name>A0ABW1NLN0_9ACTN</name>
<dbReference type="InterPro" id="IPR001851">
    <property type="entry name" value="ABC_transp_permease"/>
</dbReference>
<dbReference type="PANTHER" id="PTHR32196:SF32">
    <property type="entry name" value="XYLOSE TRANSPORT SYSTEM PERMEASE PROTEIN XYLH"/>
    <property type="match status" value="1"/>
</dbReference>
<gene>
    <name evidence="13" type="primary">mmsB</name>
    <name evidence="13" type="ORF">ACFP1K_18060</name>
</gene>
<keyword evidence="7 12" id="KW-1133">Transmembrane helix</keyword>
<proteinExistence type="predicted"/>
<evidence type="ECO:0000256" key="4">
    <source>
        <dbReference type="ARBA" id="ARBA00022519"/>
    </source>
</evidence>
<keyword evidence="3" id="KW-1003">Cell membrane</keyword>
<sequence length="422" mass="43464">MSSVSPTGVAVGPQDGGGPGEVRPPGRMSLGGFSINIRQSGIYIAFALIVVLFSVLTDGALLQPQNISNIIVQNSYILILAVGMILIIIAGHIDLSVGSVVAVTGAVSAVLMVNYGVPWPAALLITLVTGGLIGAWQGFWIAYFGIPSFIVTLAGMLLFRALTLTVLGNQGIGPFPDAVRTLSNGFTDGYFGNIGLGPLGGADLFSLLVGLIAVAGMSAAQWRTRSARVSYGQHVDPFPAFVLKLAAGAVLIMFLVIQLARFKNLPWVLVLLAVLVLGYSLLSTRSVFGRRIYAVGGNLQAAVLSGVRVKSVVFWIFVNMGVLAGMAGIIFAGRLNQAGPTAGGSFELDAIAAAFIGGAAVQGGVGKVVGAITGGLIMGVINNGMSLIGSPSERVMLVKGIVLLAAVAFDVWTKRRAGTAAR</sequence>
<evidence type="ECO:0000313" key="14">
    <source>
        <dbReference type="Proteomes" id="UP001596137"/>
    </source>
</evidence>
<keyword evidence="6 12" id="KW-0812">Transmembrane</keyword>
<accession>A0ABW1NLN0</accession>
<evidence type="ECO:0000256" key="9">
    <source>
        <dbReference type="ARBA" id="ARBA00035611"/>
    </source>
</evidence>
<dbReference type="NCBIfam" id="NF040906">
    <property type="entry name" value="GguB"/>
    <property type="match status" value="1"/>
</dbReference>
<feature type="transmembrane region" description="Helical" evidence="12">
    <location>
        <begin position="42"/>
        <end position="62"/>
    </location>
</feature>
<feature type="transmembrane region" description="Helical" evidence="12">
    <location>
        <begin position="241"/>
        <end position="259"/>
    </location>
</feature>
<feature type="transmembrane region" description="Helical" evidence="12">
    <location>
        <begin position="265"/>
        <end position="282"/>
    </location>
</feature>
<reference evidence="14" key="1">
    <citation type="journal article" date="2019" name="Int. J. Syst. Evol. Microbiol.">
        <title>The Global Catalogue of Microorganisms (GCM) 10K type strain sequencing project: providing services to taxonomists for standard genome sequencing and annotation.</title>
        <authorList>
            <consortium name="The Broad Institute Genomics Platform"/>
            <consortium name="The Broad Institute Genome Sequencing Center for Infectious Disease"/>
            <person name="Wu L."/>
            <person name="Ma J."/>
        </authorList>
    </citation>
    <scope>NUCLEOTIDE SEQUENCE [LARGE SCALE GENOMIC DNA]</scope>
    <source>
        <strain evidence="14">JCM 30346</strain>
    </source>
</reference>
<dbReference type="Proteomes" id="UP001596137">
    <property type="component" value="Unassembled WGS sequence"/>
</dbReference>
<comment type="caution">
    <text evidence="13">The sequence shown here is derived from an EMBL/GenBank/DDBJ whole genome shotgun (WGS) entry which is preliminary data.</text>
</comment>
<feature type="transmembrane region" description="Helical" evidence="12">
    <location>
        <begin position="312"/>
        <end position="332"/>
    </location>
</feature>